<name>A0ACB8WFL6_9TELE</name>
<proteinExistence type="predicted"/>
<organism evidence="1 2">
    <name type="scientific">Scortum barcoo</name>
    <name type="common">barcoo grunter</name>
    <dbReference type="NCBI Taxonomy" id="214431"/>
    <lineage>
        <taxon>Eukaryota</taxon>
        <taxon>Metazoa</taxon>
        <taxon>Chordata</taxon>
        <taxon>Craniata</taxon>
        <taxon>Vertebrata</taxon>
        <taxon>Euteleostomi</taxon>
        <taxon>Actinopterygii</taxon>
        <taxon>Neopterygii</taxon>
        <taxon>Teleostei</taxon>
        <taxon>Neoteleostei</taxon>
        <taxon>Acanthomorphata</taxon>
        <taxon>Eupercaria</taxon>
        <taxon>Centrarchiformes</taxon>
        <taxon>Terapontoidei</taxon>
        <taxon>Terapontidae</taxon>
        <taxon>Scortum</taxon>
    </lineage>
</organism>
<keyword evidence="2" id="KW-1185">Reference proteome</keyword>
<dbReference type="Proteomes" id="UP000831701">
    <property type="component" value="Chromosome 10"/>
</dbReference>
<comment type="caution">
    <text evidence="1">The sequence shown here is derived from an EMBL/GenBank/DDBJ whole genome shotgun (WGS) entry which is preliminary data.</text>
</comment>
<sequence length="69" mass="7627">MGVDPQLMDWISDYLTSRPQYVRLKDITSDTMVSSTGAPQGTVLAPLLFTLYTSDLLLQLGAVSYSEVR</sequence>
<accession>A0ACB8WFL6</accession>
<reference evidence="1" key="1">
    <citation type="submission" date="2022-04" db="EMBL/GenBank/DDBJ databases">
        <title>Jade perch genome.</title>
        <authorList>
            <person name="Chao B."/>
        </authorList>
    </citation>
    <scope>NUCLEOTIDE SEQUENCE</scope>
    <source>
        <strain evidence="1">CB-2022</strain>
    </source>
</reference>
<dbReference type="EMBL" id="CM041540">
    <property type="protein sequence ID" value="KAI3366554.1"/>
    <property type="molecule type" value="Genomic_DNA"/>
</dbReference>
<evidence type="ECO:0000313" key="1">
    <source>
        <dbReference type="EMBL" id="KAI3366554.1"/>
    </source>
</evidence>
<evidence type="ECO:0000313" key="2">
    <source>
        <dbReference type="Proteomes" id="UP000831701"/>
    </source>
</evidence>
<protein>
    <submittedName>
        <fullName evidence="1">Uncharacterized protein</fullName>
    </submittedName>
</protein>
<gene>
    <name evidence="1" type="ORF">L3Q82_000686</name>
</gene>